<reference evidence="2 3" key="1">
    <citation type="journal article" date="2016" name="Nat. Commun.">
        <title>Thousands of microbial genomes shed light on interconnected biogeochemical processes in an aquifer system.</title>
        <authorList>
            <person name="Anantharaman K."/>
            <person name="Brown C.T."/>
            <person name="Hug L.A."/>
            <person name="Sharon I."/>
            <person name="Castelle C.J."/>
            <person name="Probst A.J."/>
            <person name="Thomas B.C."/>
            <person name="Singh A."/>
            <person name="Wilkins M.J."/>
            <person name="Karaoz U."/>
            <person name="Brodie E.L."/>
            <person name="Williams K.H."/>
            <person name="Hubbard S.S."/>
            <person name="Banfield J.F."/>
        </authorList>
    </citation>
    <scope>NUCLEOTIDE SEQUENCE [LARGE SCALE GENOMIC DNA]</scope>
</reference>
<organism evidence="2 3">
    <name type="scientific">Candidatus Roizmanbacteria bacterium RIFCSPHIGHO2_12_FULL_33_9</name>
    <dbReference type="NCBI Taxonomy" id="1802045"/>
    <lineage>
        <taxon>Bacteria</taxon>
        <taxon>Candidatus Roizmaniibacteriota</taxon>
    </lineage>
</organism>
<proteinExistence type="predicted"/>
<evidence type="ECO:0000313" key="2">
    <source>
        <dbReference type="EMBL" id="OGK31084.1"/>
    </source>
</evidence>
<dbReference type="AlphaFoldDB" id="A0A1F7HJ76"/>
<dbReference type="SUPFAM" id="SSF55811">
    <property type="entry name" value="Nudix"/>
    <property type="match status" value="1"/>
</dbReference>
<evidence type="ECO:0000259" key="1">
    <source>
        <dbReference type="PROSITE" id="PS51462"/>
    </source>
</evidence>
<dbReference type="EMBL" id="MFZV01000026">
    <property type="protein sequence ID" value="OGK31084.1"/>
    <property type="molecule type" value="Genomic_DNA"/>
</dbReference>
<dbReference type="Proteomes" id="UP000177199">
    <property type="component" value="Unassembled WGS sequence"/>
</dbReference>
<name>A0A1F7HJ76_9BACT</name>
<dbReference type="InterPro" id="IPR000086">
    <property type="entry name" value="NUDIX_hydrolase_dom"/>
</dbReference>
<feature type="domain" description="Nudix hydrolase" evidence="1">
    <location>
        <begin position="41"/>
        <end position="172"/>
    </location>
</feature>
<gene>
    <name evidence="2" type="ORF">A3F29_03725</name>
</gene>
<protein>
    <recommendedName>
        <fullName evidence="1">Nudix hydrolase domain-containing protein</fullName>
    </recommendedName>
</protein>
<accession>A0A1F7HJ76</accession>
<dbReference type="Pfam" id="PF00293">
    <property type="entry name" value="NUDIX"/>
    <property type="match status" value="1"/>
</dbReference>
<dbReference type="Gene3D" id="3.90.79.10">
    <property type="entry name" value="Nucleoside Triphosphate Pyrophosphohydrolase"/>
    <property type="match status" value="1"/>
</dbReference>
<dbReference type="CDD" id="cd03424">
    <property type="entry name" value="NUDIX_ADPRase_Nudt5_UGPPase_Nudt14"/>
    <property type="match status" value="1"/>
</dbReference>
<dbReference type="PROSITE" id="PS51462">
    <property type="entry name" value="NUDIX"/>
    <property type="match status" value="1"/>
</dbReference>
<comment type="caution">
    <text evidence="2">The sequence shown here is derived from an EMBL/GenBank/DDBJ whole genome shotgun (WGS) entry which is preliminary data.</text>
</comment>
<sequence>MLNLKNLKKVSTTTIYKDRFIKVKKDIITYFNNKKQSFVYFKKPNTAVIIAEERDLLYFVKQFRYPSKKIFLQFPLESKETNESFLQCAKRGLAEELQLSAKKWFYLGFFYTDPGISSHFCKVYLAKELLKIKNINKDEFEELEKFTLNKTKIKNLTKGDLEAWTLSSLFLYKNYKLKK</sequence>
<dbReference type="InterPro" id="IPR015797">
    <property type="entry name" value="NUDIX_hydrolase-like_dom_sf"/>
</dbReference>
<evidence type="ECO:0000313" key="3">
    <source>
        <dbReference type="Proteomes" id="UP000177199"/>
    </source>
</evidence>